<dbReference type="RefSeq" id="WP_090586994.1">
    <property type="nucleotide sequence ID" value="NZ_FNDT01000010.1"/>
</dbReference>
<gene>
    <name evidence="13" type="primary">fluC</name>
    <name evidence="13" type="synonym">crcB</name>
    <name evidence="14" type="ORF">SAMN04488693_110130</name>
</gene>
<dbReference type="OrthoDB" id="5148600at2"/>
<keyword evidence="9 13" id="KW-0407">Ion channel</keyword>
<feature type="binding site" evidence="13">
    <location>
        <position position="76"/>
    </location>
    <ligand>
        <name>Na(+)</name>
        <dbReference type="ChEBI" id="CHEBI:29101"/>
        <note>structural</note>
    </ligand>
</feature>
<keyword evidence="2 13" id="KW-0813">Transport</keyword>
<protein>
    <recommendedName>
        <fullName evidence="13">Fluoride-specific ion channel FluC</fullName>
    </recommendedName>
</protein>
<dbReference type="HAMAP" id="MF_00454">
    <property type="entry name" value="FluC"/>
    <property type="match status" value="1"/>
</dbReference>
<keyword evidence="5 13" id="KW-0479">Metal-binding</keyword>
<feature type="transmembrane region" description="Helical" evidence="13">
    <location>
        <begin position="37"/>
        <end position="56"/>
    </location>
</feature>
<reference evidence="14 15" key="1">
    <citation type="submission" date="2016-10" db="EMBL/GenBank/DDBJ databases">
        <authorList>
            <person name="de Groot N.N."/>
        </authorList>
    </citation>
    <scope>NUCLEOTIDE SEQUENCE [LARGE SCALE GENOMIC DNA]</scope>
    <source>
        <strain evidence="14 15">NP_1H</strain>
    </source>
</reference>
<comment type="similarity">
    <text evidence="10 13">Belongs to the fluoride channel Fluc/FEX (TC 1.A.43) family.</text>
</comment>
<name>A0A1G8KAB5_9MICC</name>
<evidence type="ECO:0000313" key="14">
    <source>
        <dbReference type="EMBL" id="SDI40317.1"/>
    </source>
</evidence>
<feature type="binding site" evidence="13">
    <location>
        <position position="73"/>
    </location>
    <ligand>
        <name>Na(+)</name>
        <dbReference type="ChEBI" id="CHEBI:29101"/>
        <note>structural</note>
    </ligand>
</feature>
<keyword evidence="7 13" id="KW-0406">Ion transport</keyword>
<keyword evidence="8 13" id="KW-0472">Membrane</keyword>
<sequence length="121" mass="12230">MIILFLSLAGGLGAGTRFIVDGLISARAGNSLPLGTFLINVSGSLLLGLLVGAALSGRISSEWQLITGAGFLGGYTTFSTASVETVRLLQCRRPIWAVLYGAGTAVAAAVAAAVGITCARF</sequence>
<keyword evidence="15" id="KW-1185">Reference proteome</keyword>
<organism evidence="14 15">
    <name type="scientific">Arthrobacter subterraneus</name>
    <dbReference type="NCBI Taxonomy" id="335973"/>
    <lineage>
        <taxon>Bacteria</taxon>
        <taxon>Bacillati</taxon>
        <taxon>Actinomycetota</taxon>
        <taxon>Actinomycetes</taxon>
        <taxon>Micrococcales</taxon>
        <taxon>Micrococcaceae</taxon>
        <taxon>Arthrobacter</taxon>
    </lineage>
</organism>
<evidence type="ECO:0000313" key="15">
    <source>
        <dbReference type="Proteomes" id="UP000199258"/>
    </source>
</evidence>
<dbReference type="GO" id="GO:0046872">
    <property type="term" value="F:metal ion binding"/>
    <property type="evidence" value="ECO:0007669"/>
    <property type="project" value="UniProtKB-KW"/>
</dbReference>
<comment type="activity regulation">
    <text evidence="13">Na(+) is not transported, but it plays an essential structural role and its presence is essential for fluoride channel function.</text>
</comment>
<evidence type="ECO:0000256" key="11">
    <source>
        <dbReference type="ARBA" id="ARBA00035585"/>
    </source>
</evidence>
<evidence type="ECO:0000256" key="2">
    <source>
        <dbReference type="ARBA" id="ARBA00022448"/>
    </source>
</evidence>
<dbReference type="STRING" id="335973.SAMN04488693_110130"/>
<dbReference type="NCBIfam" id="TIGR00494">
    <property type="entry name" value="crcB"/>
    <property type="match status" value="1"/>
</dbReference>
<dbReference type="GO" id="GO:0005886">
    <property type="term" value="C:plasma membrane"/>
    <property type="evidence" value="ECO:0007669"/>
    <property type="project" value="UniProtKB-SubCell"/>
</dbReference>
<dbReference type="AlphaFoldDB" id="A0A1G8KAB5"/>
<keyword evidence="4 13" id="KW-0812">Transmembrane</keyword>
<comment type="function">
    <text evidence="12 13">Fluoride-specific ion channel. Important for reducing fluoride concentration in the cell, thus reducing its toxicity.</text>
</comment>
<evidence type="ECO:0000256" key="4">
    <source>
        <dbReference type="ARBA" id="ARBA00022692"/>
    </source>
</evidence>
<comment type="catalytic activity">
    <reaction evidence="11">
        <text>fluoride(in) = fluoride(out)</text>
        <dbReference type="Rhea" id="RHEA:76159"/>
        <dbReference type="ChEBI" id="CHEBI:17051"/>
    </reaction>
    <physiologicalReaction direction="left-to-right" evidence="11">
        <dbReference type="Rhea" id="RHEA:76160"/>
    </physiologicalReaction>
</comment>
<dbReference type="Proteomes" id="UP000199258">
    <property type="component" value="Unassembled WGS sequence"/>
</dbReference>
<comment type="subcellular location">
    <subcellularLocation>
        <location evidence="1 13">Cell membrane</location>
        <topology evidence="1 13">Multi-pass membrane protein</topology>
    </subcellularLocation>
</comment>
<proteinExistence type="inferred from homology"/>
<feature type="transmembrane region" description="Helical" evidence="13">
    <location>
        <begin position="95"/>
        <end position="119"/>
    </location>
</feature>
<dbReference type="PANTHER" id="PTHR28259">
    <property type="entry name" value="FLUORIDE EXPORT PROTEIN 1-RELATED"/>
    <property type="match status" value="1"/>
</dbReference>
<dbReference type="InterPro" id="IPR003691">
    <property type="entry name" value="FluC"/>
</dbReference>
<dbReference type="GO" id="GO:0062054">
    <property type="term" value="F:fluoride channel activity"/>
    <property type="evidence" value="ECO:0007669"/>
    <property type="project" value="UniProtKB-UniRule"/>
</dbReference>
<dbReference type="EMBL" id="FNDT01000010">
    <property type="protein sequence ID" value="SDI40317.1"/>
    <property type="molecule type" value="Genomic_DNA"/>
</dbReference>
<evidence type="ECO:0000256" key="1">
    <source>
        <dbReference type="ARBA" id="ARBA00004651"/>
    </source>
</evidence>
<dbReference type="GO" id="GO:0140114">
    <property type="term" value="P:cellular detoxification of fluoride"/>
    <property type="evidence" value="ECO:0007669"/>
    <property type="project" value="UniProtKB-UniRule"/>
</dbReference>
<evidence type="ECO:0000256" key="7">
    <source>
        <dbReference type="ARBA" id="ARBA00023065"/>
    </source>
</evidence>
<accession>A0A1G8KAB5</accession>
<dbReference type="Pfam" id="PF02537">
    <property type="entry name" value="CRCB"/>
    <property type="match status" value="1"/>
</dbReference>
<dbReference type="PANTHER" id="PTHR28259:SF16">
    <property type="entry name" value="FLUORIDE-SPECIFIC ION CHANNEL FLUC 2"/>
    <property type="match status" value="1"/>
</dbReference>
<evidence type="ECO:0000256" key="10">
    <source>
        <dbReference type="ARBA" id="ARBA00035120"/>
    </source>
</evidence>
<evidence type="ECO:0000256" key="12">
    <source>
        <dbReference type="ARBA" id="ARBA00049940"/>
    </source>
</evidence>
<evidence type="ECO:0000256" key="13">
    <source>
        <dbReference type="HAMAP-Rule" id="MF_00454"/>
    </source>
</evidence>
<evidence type="ECO:0000256" key="9">
    <source>
        <dbReference type="ARBA" id="ARBA00023303"/>
    </source>
</evidence>
<evidence type="ECO:0000256" key="3">
    <source>
        <dbReference type="ARBA" id="ARBA00022475"/>
    </source>
</evidence>
<evidence type="ECO:0000256" key="6">
    <source>
        <dbReference type="ARBA" id="ARBA00022989"/>
    </source>
</evidence>
<keyword evidence="3 13" id="KW-1003">Cell membrane</keyword>
<keyword evidence="13" id="KW-0915">Sodium</keyword>
<evidence type="ECO:0000256" key="8">
    <source>
        <dbReference type="ARBA" id="ARBA00023136"/>
    </source>
</evidence>
<evidence type="ECO:0000256" key="5">
    <source>
        <dbReference type="ARBA" id="ARBA00022723"/>
    </source>
</evidence>
<keyword evidence="6 13" id="KW-1133">Transmembrane helix</keyword>
<comment type="caution">
    <text evidence="13">Lacks conserved residue(s) required for the propagation of feature annotation.</text>
</comment>